<proteinExistence type="predicted"/>
<gene>
    <name evidence="2" type="ORF">Shyd_61820</name>
</gene>
<feature type="region of interest" description="Disordered" evidence="1">
    <location>
        <begin position="98"/>
        <end position="126"/>
    </location>
</feature>
<evidence type="ECO:0000313" key="3">
    <source>
        <dbReference type="Proteomes" id="UP001052739"/>
    </source>
</evidence>
<dbReference type="Proteomes" id="UP001052739">
    <property type="component" value="Unassembled WGS sequence"/>
</dbReference>
<feature type="compositionally biased region" description="Acidic residues" evidence="1">
    <location>
        <begin position="24"/>
        <end position="35"/>
    </location>
</feature>
<organism evidence="2 3">
    <name type="scientific">Streptomyces hydrogenans</name>
    <dbReference type="NCBI Taxonomy" id="1873719"/>
    <lineage>
        <taxon>Bacteria</taxon>
        <taxon>Bacillati</taxon>
        <taxon>Actinomycetota</taxon>
        <taxon>Actinomycetes</taxon>
        <taxon>Kitasatosporales</taxon>
        <taxon>Streptomycetaceae</taxon>
        <taxon>Streptomyces</taxon>
    </lineage>
</organism>
<name>A0ABQ3PIF4_9ACTN</name>
<feature type="compositionally biased region" description="Polar residues" evidence="1">
    <location>
        <begin position="107"/>
        <end position="116"/>
    </location>
</feature>
<accession>A0ABQ3PIF4</accession>
<reference evidence="2" key="1">
    <citation type="submission" date="2024-05" db="EMBL/GenBank/DDBJ databases">
        <title>Whole genome shotgun sequence of Streptomyces hydrogenans NBRC 13475.</title>
        <authorList>
            <person name="Komaki H."/>
            <person name="Tamura T."/>
        </authorList>
    </citation>
    <scope>NUCLEOTIDE SEQUENCE</scope>
    <source>
        <strain evidence="2">NBRC 13475</strain>
    </source>
</reference>
<keyword evidence="3" id="KW-1185">Reference proteome</keyword>
<feature type="region of interest" description="Disordered" evidence="1">
    <location>
        <begin position="1"/>
        <end position="82"/>
    </location>
</feature>
<comment type="caution">
    <text evidence="2">The sequence shown here is derived from an EMBL/GenBank/DDBJ whole genome shotgun (WGS) entry which is preliminary data.</text>
</comment>
<protein>
    <submittedName>
        <fullName evidence="2">Uncharacterized protein</fullName>
    </submittedName>
</protein>
<evidence type="ECO:0000256" key="1">
    <source>
        <dbReference type="SAM" id="MobiDB-lite"/>
    </source>
</evidence>
<evidence type="ECO:0000313" key="2">
    <source>
        <dbReference type="EMBL" id="GHI24811.1"/>
    </source>
</evidence>
<sequence length="126" mass="13029">MLPVERSRSHAATPSLRGPAASNADEEWAETDVEREDGSMGSLSPGSHVHAFGGGVPPGRHPTESFPVLSASSTRSARCPDGAASALRVVIRPEHLRHRPAAVRVPSASSGPTSGPDSGRIEGSFT</sequence>
<dbReference type="EMBL" id="BNDW01000068">
    <property type="protein sequence ID" value="GHI24811.1"/>
    <property type="molecule type" value="Genomic_DNA"/>
</dbReference>